<evidence type="ECO:0000313" key="15">
    <source>
        <dbReference type="Proteomes" id="UP000070133"/>
    </source>
</evidence>
<evidence type="ECO:0000256" key="9">
    <source>
        <dbReference type="ARBA" id="ARBA00034045"/>
    </source>
</evidence>
<proteinExistence type="inferred from homology"/>
<protein>
    <recommendedName>
        <fullName evidence="3 12">Cutinase</fullName>
        <ecNumber evidence="3 12">3.1.1.74</ecNumber>
    </recommendedName>
</protein>
<dbReference type="InterPro" id="IPR043580">
    <property type="entry name" value="CUTINASE_1"/>
</dbReference>
<keyword evidence="8 11" id="KW-1015">Disulfide bond</keyword>
<dbReference type="Pfam" id="PF01083">
    <property type="entry name" value="Cutinase"/>
    <property type="match status" value="1"/>
</dbReference>
<feature type="active site" description="Proton donor/acceptor" evidence="10">
    <location>
        <position position="346"/>
    </location>
</feature>
<dbReference type="EMBL" id="LFZN01000006">
    <property type="protein sequence ID" value="KXT06468.1"/>
    <property type="molecule type" value="Genomic_DNA"/>
</dbReference>
<dbReference type="PROSITE" id="PS00155">
    <property type="entry name" value="CUTINASE_1"/>
    <property type="match status" value="1"/>
</dbReference>
<dbReference type="GO" id="GO:0016052">
    <property type="term" value="P:carbohydrate catabolic process"/>
    <property type="evidence" value="ECO:0007669"/>
    <property type="project" value="TreeGrafter"/>
</dbReference>
<comment type="caution">
    <text evidence="14">The sequence shown here is derived from an EMBL/GenBank/DDBJ whole genome shotgun (WGS) entry which is preliminary data.</text>
</comment>
<evidence type="ECO:0000256" key="11">
    <source>
        <dbReference type="PIRSR" id="PIRSR611150-2"/>
    </source>
</evidence>
<dbReference type="OrthoDB" id="2975078at2759"/>
<sequence length="366" mass="33679">MKGAALAFALCAAAAPVDNEKRQFDSLPSLTLPAGGGSALPTGLGGLGSGTLGGLGGTSGSSGLTGSSGSFGGLGSGSIPGLGGSTGSSGLGSGGLTGGSTGLTGLTGSSGSDLTGLSGLSGSSGSLAPTTTFGKRQFGSGTSGFGGLTSSLSGSSGSFGGLSGLGGSTGTSSGTTGTSSGSSGTSTSSSASDGSCKAISLLFARGTGETGTMGTVIGPPLATALGNAAGADKVYSEGVAYAASSAGNANMGADGGAAMAKQAQAILSSCPDTKLVLSGYSQGAMVVHNALSSQGLDGSKVAAVVAFGDPFNGQDFKGVDAGKVKEFCGSSDFLCSSGGTTGSGSHISYGGDAEAAASFIVQAVGA</sequence>
<feature type="active site" evidence="10">
    <location>
        <position position="332"/>
    </location>
</feature>
<keyword evidence="5 12" id="KW-0964">Secreted</keyword>
<keyword evidence="7 12" id="KW-0378">Hydrolase</keyword>
<gene>
    <name evidence="14" type="ORF">AC578_5993</name>
</gene>
<accession>A0A139HVJ5</accession>
<keyword evidence="15" id="KW-1185">Reference proteome</keyword>
<organism evidence="14 15">
    <name type="scientific">Pseudocercospora eumusae</name>
    <dbReference type="NCBI Taxonomy" id="321146"/>
    <lineage>
        <taxon>Eukaryota</taxon>
        <taxon>Fungi</taxon>
        <taxon>Dikarya</taxon>
        <taxon>Ascomycota</taxon>
        <taxon>Pezizomycotina</taxon>
        <taxon>Dothideomycetes</taxon>
        <taxon>Dothideomycetidae</taxon>
        <taxon>Mycosphaerellales</taxon>
        <taxon>Mycosphaerellaceae</taxon>
        <taxon>Pseudocercospora</taxon>
    </lineage>
</organism>
<comment type="function">
    <text evidence="12">Catalyzes the hydrolysis of complex carboxylic polyesters found in the cell wall of plants. Degrades cutin, a macromolecule that forms the structure of the plant cuticle.</text>
</comment>
<evidence type="ECO:0000256" key="8">
    <source>
        <dbReference type="ARBA" id="ARBA00023157"/>
    </source>
</evidence>
<dbReference type="STRING" id="321146.A0A139HVJ5"/>
<dbReference type="PANTHER" id="PTHR48250:SF2">
    <property type="entry name" value="CUTINASE"/>
    <property type="match status" value="1"/>
</dbReference>
<dbReference type="EC" id="3.1.1.74" evidence="3 12"/>
<dbReference type="SMART" id="SM01110">
    <property type="entry name" value="Cutinase"/>
    <property type="match status" value="1"/>
</dbReference>
<evidence type="ECO:0000256" key="3">
    <source>
        <dbReference type="ARBA" id="ARBA00013095"/>
    </source>
</evidence>
<keyword evidence="4 12" id="KW-0719">Serine esterase</keyword>
<dbReference type="InterPro" id="IPR029058">
    <property type="entry name" value="AB_hydrolase_fold"/>
</dbReference>
<feature type="active site" description="Nucleophile" evidence="10">
    <location>
        <position position="281"/>
    </location>
</feature>
<dbReference type="GO" id="GO:0005576">
    <property type="term" value="C:extracellular region"/>
    <property type="evidence" value="ECO:0007669"/>
    <property type="project" value="UniProtKB-SubCell"/>
</dbReference>
<comment type="subcellular location">
    <subcellularLocation>
        <location evidence="1 12">Secreted</location>
    </subcellularLocation>
</comment>
<evidence type="ECO:0000256" key="6">
    <source>
        <dbReference type="ARBA" id="ARBA00022729"/>
    </source>
</evidence>
<dbReference type="GO" id="GO:0050525">
    <property type="term" value="F:cutinase activity"/>
    <property type="evidence" value="ECO:0007669"/>
    <property type="project" value="UniProtKB-UniRule"/>
</dbReference>
<comment type="similarity">
    <text evidence="2 12">Belongs to the cutinase family.</text>
</comment>
<feature type="compositionally biased region" description="Low complexity" evidence="13">
    <location>
        <begin position="170"/>
        <end position="190"/>
    </location>
</feature>
<comment type="catalytic activity">
    <reaction evidence="9 12">
        <text>cutin + H2O = cutin monomers.</text>
        <dbReference type="EC" id="3.1.1.74"/>
    </reaction>
</comment>
<dbReference type="SUPFAM" id="SSF53474">
    <property type="entry name" value="alpha/beta-Hydrolases"/>
    <property type="match status" value="1"/>
</dbReference>
<evidence type="ECO:0000256" key="7">
    <source>
        <dbReference type="ARBA" id="ARBA00022801"/>
    </source>
</evidence>
<feature type="disulfide bond" evidence="11">
    <location>
        <begin position="196"/>
        <end position="270"/>
    </location>
</feature>
<evidence type="ECO:0000256" key="1">
    <source>
        <dbReference type="ARBA" id="ARBA00004613"/>
    </source>
</evidence>
<dbReference type="AlphaFoldDB" id="A0A139HVJ5"/>
<dbReference type="InterPro" id="IPR011150">
    <property type="entry name" value="Cutinase_monf"/>
</dbReference>
<keyword evidence="6" id="KW-0732">Signal</keyword>
<dbReference type="Proteomes" id="UP000070133">
    <property type="component" value="Unassembled WGS sequence"/>
</dbReference>
<dbReference type="InterPro" id="IPR000675">
    <property type="entry name" value="Cutinase/axe"/>
</dbReference>
<name>A0A139HVJ5_9PEZI</name>
<feature type="region of interest" description="Disordered" evidence="13">
    <location>
        <begin position="163"/>
        <end position="193"/>
    </location>
</feature>
<feature type="disulfide bond" evidence="11">
    <location>
        <begin position="328"/>
        <end position="335"/>
    </location>
</feature>
<evidence type="ECO:0000256" key="2">
    <source>
        <dbReference type="ARBA" id="ARBA00007534"/>
    </source>
</evidence>
<evidence type="ECO:0000256" key="13">
    <source>
        <dbReference type="SAM" id="MobiDB-lite"/>
    </source>
</evidence>
<evidence type="ECO:0000313" key="14">
    <source>
        <dbReference type="EMBL" id="KXT06468.1"/>
    </source>
</evidence>
<evidence type="ECO:0000256" key="5">
    <source>
        <dbReference type="ARBA" id="ARBA00022525"/>
    </source>
</evidence>
<dbReference type="EMBL" id="LFZN01000006">
    <property type="protein sequence ID" value="KXT06469.1"/>
    <property type="molecule type" value="Genomic_DNA"/>
</dbReference>
<evidence type="ECO:0000256" key="12">
    <source>
        <dbReference type="RuleBase" id="RU361263"/>
    </source>
</evidence>
<reference evidence="14 15" key="1">
    <citation type="submission" date="2015-07" db="EMBL/GenBank/DDBJ databases">
        <title>Comparative genomics of the Sigatoka disease complex on banana suggests a link between parallel evolutionary changes in Pseudocercospora fijiensis and Pseudocercospora eumusae and increased virulence on the banana host.</title>
        <authorList>
            <person name="Chang T.-C."/>
            <person name="Salvucci A."/>
            <person name="Crous P.W."/>
            <person name="Stergiopoulos I."/>
        </authorList>
    </citation>
    <scope>NUCLEOTIDE SEQUENCE [LARGE SCALE GENOMIC DNA]</scope>
    <source>
        <strain evidence="14 15">CBS 114824</strain>
    </source>
</reference>
<dbReference type="PANTHER" id="PTHR48250">
    <property type="entry name" value="CUTINASE 2-RELATED"/>
    <property type="match status" value="1"/>
</dbReference>
<evidence type="ECO:0000256" key="10">
    <source>
        <dbReference type="PIRSR" id="PIRSR611150-1"/>
    </source>
</evidence>
<evidence type="ECO:0000256" key="4">
    <source>
        <dbReference type="ARBA" id="ARBA00022487"/>
    </source>
</evidence>
<dbReference type="Gene3D" id="3.40.50.1820">
    <property type="entry name" value="alpha/beta hydrolase"/>
    <property type="match status" value="1"/>
</dbReference>